<proteinExistence type="predicted"/>
<evidence type="ECO:0000256" key="1">
    <source>
        <dbReference type="SAM" id="MobiDB-lite"/>
    </source>
</evidence>
<reference evidence="3 4" key="1">
    <citation type="submission" date="2014-06" db="EMBL/GenBank/DDBJ databases">
        <title>Draft genome sequence of Bacillus gaemokensis JCM 15801 (MCCC 1A00707).</title>
        <authorList>
            <person name="Lai Q."/>
            <person name="Liu Y."/>
            <person name="Shao Z."/>
        </authorList>
    </citation>
    <scope>NUCLEOTIDE SEQUENCE [LARGE SCALE GENOMIC DNA]</scope>
    <source>
        <strain evidence="3 4">JCM 15801</strain>
    </source>
</reference>
<sequence>MKKYKNCQSCGMPFSKDAKDGGTEKNGEKSTRYCSHCYENGAFTLPHITVDGMKQIVENKIVSFGFPRFLSKFFTRSIHKLERWSGTPNKTKRL</sequence>
<evidence type="ECO:0000313" key="4">
    <source>
        <dbReference type="Proteomes" id="UP000027778"/>
    </source>
</evidence>
<dbReference type="OrthoDB" id="9801008at2"/>
<feature type="domain" description="Putative zinc ribbon" evidence="2">
    <location>
        <begin position="7"/>
        <end position="84"/>
    </location>
</feature>
<comment type="caution">
    <text evidence="3">The sequence shown here is derived from an EMBL/GenBank/DDBJ whole genome shotgun (WGS) entry which is preliminary data.</text>
</comment>
<dbReference type="EMBL" id="JOTM01000002">
    <property type="protein sequence ID" value="KEK25187.1"/>
    <property type="molecule type" value="Genomic_DNA"/>
</dbReference>
<name>A0A073KFG2_9BACI</name>
<evidence type="ECO:0000313" key="3">
    <source>
        <dbReference type="EMBL" id="KEK25187.1"/>
    </source>
</evidence>
<feature type="compositionally biased region" description="Basic and acidic residues" evidence="1">
    <location>
        <begin position="16"/>
        <end position="30"/>
    </location>
</feature>
<dbReference type="AlphaFoldDB" id="A0A073KFG2"/>
<accession>A0A073KFG2</accession>
<dbReference type="InterPro" id="IPR025868">
    <property type="entry name" value="Zn_ribbon_dom_put"/>
</dbReference>
<dbReference type="eggNOG" id="COG3708">
    <property type="taxonomic scope" value="Bacteria"/>
</dbReference>
<evidence type="ECO:0000259" key="2">
    <source>
        <dbReference type="Pfam" id="PF12674"/>
    </source>
</evidence>
<dbReference type="RefSeq" id="WP_033672981.1">
    <property type="nucleotide sequence ID" value="NZ_JOTM01000002.1"/>
</dbReference>
<gene>
    <name evidence="3" type="ORF">BAGA_11160</name>
</gene>
<organism evidence="3 4">
    <name type="scientific">Bacillus gaemokensis</name>
    <dbReference type="NCBI Taxonomy" id="574375"/>
    <lineage>
        <taxon>Bacteria</taxon>
        <taxon>Bacillati</taxon>
        <taxon>Bacillota</taxon>
        <taxon>Bacilli</taxon>
        <taxon>Bacillales</taxon>
        <taxon>Bacillaceae</taxon>
        <taxon>Bacillus</taxon>
        <taxon>Bacillus cereus group</taxon>
    </lineage>
</organism>
<dbReference type="STRING" id="574375.AZF08_08165"/>
<keyword evidence="4" id="KW-1185">Reference proteome</keyword>
<dbReference type="Proteomes" id="UP000027778">
    <property type="component" value="Unassembled WGS sequence"/>
</dbReference>
<dbReference type="Pfam" id="PF12674">
    <property type="entry name" value="Zn_ribbon_2"/>
    <property type="match status" value="1"/>
</dbReference>
<protein>
    <recommendedName>
        <fullName evidence="2">Putative zinc ribbon domain-containing protein</fullName>
    </recommendedName>
</protein>
<feature type="region of interest" description="Disordered" evidence="1">
    <location>
        <begin position="1"/>
        <end position="30"/>
    </location>
</feature>